<dbReference type="Proteomes" id="UP001085076">
    <property type="component" value="Miscellaneous, Linkage group lg01"/>
</dbReference>
<keyword evidence="3" id="KW-1185">Reference proteome</keyword>
<dbReference type="PANTHER" id="PTHR48451">
    <property type="entry name" value="DUF4218 DOMAIN-CONTAINING PROTEIN"/>
    <property type="match status" value="1"/>
</dbReference>
<feature type="region of interest" description="Disordered" evidence="1">
    <location>
        <begin position="94"/>
        <end position="127"/>
    </location>
</feature>
<evidence type="ECO:0000313" key="3">
    <source>
        <dbReference type="Proteomes" id="UP001085076"/>
    </source>
</evidence>
<sequence>MFVDLHKEELNRVDPRNVERRHQKEFHQWFQKYVTQLHSEASELVNDQLLNLACGPDRRVYRYKSFLINGWRSDLAATIVQGNPSDIDIIRAAEEEEEEEEEEEANRNDCNVTEDDEMVNEDYYDDD</sequence>
<evidence type="ECO:0000256" key="1">
    <source>
        <dbReference type="SAM" id="MobiDB-lite"/>
    </source>
</evidence>
<name>A0A9D5D630_9LILI</name>
<dbReference type="AlphaFoldDB" id="A0A9D5D630"/>
<proteinExistence type="predicted"/>
<accession>A0A9D5D630</accession>
<protein>
    <submittedName>
        <fullName evidence="2">Uncharacterized protein</fullName>
    </submittedName>
</protein>
<organism evidence="2 3">
    <name type="scientific">Dioscorea zingiberensis</name>
    <dbReference type="NCBI Taxonomy" id="325984"/>
    <lineage>
        <taxon>Eukaryota</taxon>
        <taxon>Viridiplantae</taxon>
        <taxon>Streptophyta</taxon>
        <taxon>Embryophyta</taxon>
        <taxon>Tracheophyta</taxon>
        <taxon>Spermatophyta</taxon>
        <taxon>Magnoliopsida</taxon>
        <taxon>Liliopsida</taxon>
        <taxon>Dioscoreales</taxon>
        <taxon>Dioscoreaceae</taxon>
        <taxon>Dioscorea</taxon>
    </lineage>
</organism>
<feature type="compositionally biased region" description="Acidic residues" evidence="1">
    <location>
        <begin position="112"/>
        <end position="127"/>
    </location>
</feature>
<evidence type="ECO:0000313" key="2">
    <source>
        <dbReference type="EMBL" id="KAJ0985047.1"/>
    </source>
</evidence>
<dbReference type="OrthoDB" id="673136at2759"/>
<comment type="caution">
    <text evidence="2">The sequence shown here is derived from an EMBL/GenBank/DDBJ whole genome shotgun (WGS) entry which is preliminary data.</text>
</comment>
<dbReference type="EMBL" id="JAGGNH010000001">
    <property type="protein sequence ID" value="KAJ0985047.1"/>
    <property type="molecule type" value="Genomic_DNA"/>
</dbReference>
<reference evidence="2" key="1">
    <citation type="submission" date="2021-03" db="EMBL/GenBank/DDBJ databases">
        <authorList>
            <person name="Li Z."/>
            <person name="Yang C."/>
        </authorList>
    </citation>
    <scope>NUCLEOTIDE SEQUENCE</scope>
    <source>
        <strain evidence="2">Dzin_1.0</strain>
        <tissue evidence="2">Leaf</tissue>
    </source>
</reference>
<reference evidence="2" key="2">
    <citation type="journal article" date="2022" name="Hortic Res">
        <title>The genome of Dioscorea zingiberensis sheds light on the biosynthesis, origin and evolution of the medicinally important diosgenin saponins.</title>
        <authorList>
            <person name="Li Y."/>
            <person name="Tan C."/>
            <person name="Li Z."/>
            <person name="Guo J."/>
            <person name="Li S."/>
            <person name="Chen X."/>
            <person name="Wang C."/>
            <person name="Dai X."/>
            <person name="Yang H."/>
            <person name="Song W."/>
            <person name="Hou L."/>
            <person name="Xu J."/>
            <person name="Tong Z."/>
            <person name="Xu A."/>
            <person name="Yuan X."/>
            <person name="Wang W."/>
            <person name="Yang Q."/>
            <person name="Chen L."/>
            <person name="Sun Z."/>
            <person name="Wang K."/>
            <person name="Pan B."/>
            <person name="Chen J."/>
            <person name="Bao Y."/>
            <person name="Liu F."/>
            <person name="Qi X."/>
            <person name="Gang D.R."/>
            <person name="Wen J."/>
            <person name="Li J."/>
        </authorList>
    </citation>
    <scope>NUCLEOTIDE SEQUENCE</scope>
    <source>
        <strain evidence="2">Dzin_1.0</strain>
    </source>
</reference>
<feature type="compositionally biased region" description="Acidic residues" evidence="1">
    <location>
        <begin position="94"/>
        <end position="104"/>
    </location>
</feature>
<gene>
    <name evidence="2" type="ORF">J5N97_003403</name>
</gene>
<dbReference type="PANTHER" id="PTHR48451:SF1">
    <property type="entry name" value="DUF4218 DOMAIN-CONTAINING PROTEIN"/>
    <property type="match status" value="1"/>
</dbReference>